<evidence type="ECO:0000259" key="2">
    <source>
        <dbReference type="Pfam" id="PF18962"/>
    </source>
</evidence>
<evidence type="ECO:0000313" key="4">
    <source>
        <dbReference type="Proteomes" id="UP001304515"/>
    </source>
</evidence>
<dbReference type="AlphaFoldDB" id="A0AA96F1A3"/>
<evidence type="ECO:0000256" key="1">
    <source>
        <dbReference type="ARBA" id="ARBA00022729"/>
    </source>
</evidence>
<reference evidence="3 4" key="1">
    <citation type="submission" date="2023-09" db="EMBL/GenBank/DDBJ databases">
        <title>Flavobacterium sp. a novel bacteria isolate from Pepper rhizosphere.</title>
        <authorList>
            <person name="Peng Y."/>
            <person name="Lee J."/>
        </authorList>
    </citation>
    <scope>NUCLEOTIDE SEQUENCE [LARGE SCALE GENOMIC DNA]</scope>
    <source>
        <strain evidence="3 4">PMTSA4</strain>
    </source>
</reference>
<feature type="domain" description="Secretion system C-terminal sorting" evidence="2">
    <location>
        <begin position="956"/>
        <end position="1024"/>
    </location>
</feature>
<organism evidence="3 4">
    <name type="scientific">Flavobacterium capsici</name>
    <dbReference type="NCBI Taxonomy" id="3075618"/>
    <lineage>
        <taxon>Bacteria</taxon>
        <taxon>Pseudomonadati</taxon>
        <taxon>Bacteroidota</taxon>
        <taxon>Flavobacteriia</taxon>
        <taxon>Flavobacteriales</taxon>
        <taxon>Flavobacteriaceae</taxon>
        <taxon>Flavobacterium</taxon>
    </lineage>
</organism>
<protein>
    <submittedName>
        <fullName evidence="3">T9SS type A sorting domain-containing protein</fullName>
    </submittedName>
</protein>
<accession>A0AA96F1A3</accession>
<dbReference type="Pfam" id="PF18962">
    <property type="entry name" value="Por_Secre_tail"/>
    <property type="match status" value="1"/>
</dbReference>
<proteinExistence type="predicted"/>
<dbReference type="EMBL" id="CP134890">
    <property type="protein sequence ID" value="WNM21949.1"/>
    <property type="molecule type" value="Genomic_DNA"/>
</dbReference>
<dbReference type="KEGG" id="fcj:RN605_01005"/>
<dbReference type="RefSeq" id="WP_313356374.1">
    <property type="nucleotide sequence ID" value="NZ_CP134890.1"/>
</dbReference>
<dbReference type="NCBIfam" id="TIGR04183">
    <property type="entry name" value="Por_Secre_tail"/>
    <property type="match status" value="1"/>
</dbReference>
<dbReference type="InterPro" id="IPR026444">
    <property type="entry name" value="Secre_tail"/>
</dbReference>
<sequence length="1031" mass="105617">MALPCNPQGSYGEVSAPNACGGTTTVTYTVMDKCYQTSTVTRAFTITPAPQVTVNAPAASSTSACAYADQAAVNAAFATWLGGFTVSGGCNPQGSYGEVSAPNACGGTTTVTYTVMDKCYQTSTVTRAFTITPAPQVTVNAPAASSTSACAYADQAAVNAAFATWLGGFTVSGGCNPQGSYGEVSAPNACGGTTTVTYTVMDKCYQTSTVTRAFTITPAPQVTVNAPAASSTSACAYADQAAVNAAFATWLGGFTVSGGCNPQGSYGEVSAPNACGGTTTVTYTVMDKCYQTSTVTRAFTITPAPQVTVNAPAASSTSACAYADQAAVNAAFATWLGGFTVSGGCNPQGSYGEVSAPNACGGTTTVTYTVMDKCYQTSTVTRAFTITPAPQVTVNAPAASSTSACAYADQAAVNAAFATWLGGFTVSGGCNPQGSYGEVSAPNACGGTTTVTYTVMDKCYQTSTVTRAFTITPAPQVTVNAPAASSTSACAYADQAAVNAAFATWLGGFTVSGGCNPQGSYGEVSAPNACGGTTTVTYTVMDKCYQTSTVTRAFTITPAPQVTVNAPAASSTSACAYADQAAVNAAFATWLGGFTVSGGCNPQGSYGEVSAPNACGGTTTVTYTVMDKCYQTSTVTRAFTITPAPVLVLNSPDSTIISSCDYADQAAVDAAFATWLSQFGVTGGCDPKGNYGEPLAPQLCTGGTTTVTFVVTDTCNTADVTETFTVVPAETLTVTCPAYRFVKCGENPSIAFEEWKNGFSYSGGCVNVTVTDLTQYQIPEPGTELVITYTVSDNCQSASCTARFIIEVCGTEGCTLGYWKNHTNRWCSSYTTCDLFGAVFTSAPANLSNLTLLQALNLGGGGIYNLARQGVAALLNACSDDVDYIGYQDNVQSIIDAVNQAYATGGSAPGILGSELDTFNNAGCPLGGTRATTAPNCNSSVAPNLFTSLNRIGVKVYPNPYTDNFNINVSTTNNSKVSVSIYDMIGRLIETIEINPTESNEIKVGDKYPSGVYNVIVSQGVEVKTLRVIKR</sequence>
<gene>
    <name evidence="3" type="ORF">RN605_01005</name>
</gene>
<name>A0AA96F1A3_9FLAO</name>
<dbReference type="Proteomes" id="UP001304515">
    <property type="component" value="Chromosome"/>
</dbReference>
<evidence type="ECO:0000313" key="3">
    <source>
        <dbReference type="EMBL" id="WNM21949.1"/>
    </source>
</evidence>
<keyword evidence="1" id="KW-0732">Signal</keyword>
<keyword evidence="4" id="KW-1185">Reference proteome</keyword>